<protein>
    <submittedName>
        <fullName evidence="1">Uncharacterized protein</fullName>
    </submittedName>
</protein>
<name>A0A3N0AYI8_9ACTN</name>
<proteinExistence type="predicted"/>
<dbReference type="Proteomes" id="UP000269591">
    <property type="component" value="Unassembled WGS sequence"/>
</dbReference>
<evidence type="ECO:0000313" key="2">
    <source>
        <dbReference type="Proteomes" id="UP000269591"/>
    </source>
</evidence>
<gene>
    <name evidence="1" type="ORF">DMP06_06135</name>
</gene>
<dbReference type="AlphaFoldDB" id="A0A3N0AYI8"/>
<keyword evidence="2" id="KW-1185">Reference proteome</keyword>
<organism evidence="1 2">
    <name type="scientific">Slackia equolifaciens</name>
    <dbReference type="NCBI Taxonomy" id="498718"/>
    <lineage>
        <taxon>Bacteria</taxon>
        <taxon>Bacillati</taxon>
        <taxon>Actinomycetota</taxon>
        <taxon>Coriobacteriia</taxon>
        <taxon>Eggerthellales</taxon>
        <taxon>Eggerthellaceae</taxon>
        <taxon>Slackia</taxon>
    </lineage>
</organism>
<accession>A0A3N0AYI8</accession>
<comment type="caution">
    <text evidence="1">The sequence shown here is derived from an EMBL/GenBank/DDBJ whole genome shotgun (WGS) entry which is preliminary data.</text>
</comment>
<evidence type="ECO:0000313" key="1">
    <source>
        <dbReference type="EMBL" id="RNL39913.1"/>
    </source>
</evidence>
<dbReference type="EMBL" id="QIBX01000009">
    <property type="protein sequence ID" value="RNL39913.1"/>
    <property type="molecule type" value="Genomic_DNA"/>
</dbReference>
<reference evidence="2" key="1">
    <citation type="submission" date="2018-05" db="EMBL/GenBank/DDBJ databases">
        <title>Genome Sequencing of selected type strains of the family Eggerthellaceae.</title>
        <authorList>
            <person name="Danylec N."/>
            <person name="Stoll D.A."/>
            <person name="Doetsch A."/>
            <person name="Huch M."/>
        </authorList>
    </citation>
    <scope>NUCLEOTIDE SEQUENCE [LARGE SCALE GENOMIC DNA]</scope>
    <source>
        <strain evidence="2">DSM 24851</strain>
    </source>
</reference>
<sequence length="303" mass="33277">MTPGAQVALVTLAVNLELWTSEETVQVWAYDPLVAGGNAVDDVSLVLTIAGEGDERVIGQLNALSEEELWYWAFCSERFERRCDMEFSPTDLPVCGRRERGGALDSNQEGLMTGRFELGSESPIRSAAWRIADEFRLLDAGVFSRSSALDAGEMGQKSKRWWDGSTWYAAGVAAHVAENMKWWSLSLEEKGRARELERSAGDDVAARERFLAEFPFDPAFLEGSPKGLPATNGQIESLGDVLSRVRRRELAVAYLEGIGALSCVGDERSHVLNVLAEEAADKAVAADADEWRSFVKAARAALW</sequence>